<name>A0ABZ2U215_9ACTN</name>
<dbReference type="Gene3D" id="6.10.250.660">
    <property type="match status" value="1"/>
</dbReference>
<gene>
    <name evidence="2" type="ORF">RVF87_01250</name>
</gene>
<dbReference type="Proteomes" id="UP001479933">
    <property type="component" value="Chromosome"/>
</dbReference>
<dbReference type="RefSeq" id="WP_066166163.1">
    <property type="nucleotide sequence ID" value="NZ_CP136137.1"/>
</dbReference>
<evidence type="ECO:0000256" key="1">
    <source>
        <dbReference type="SAM" id="Phobius"/>
    </source>
</evidence>
<dbReference type="NCBIfam" id="TIGR03544">
    <property type="entry name" value="DivI1A_domain"/>
    <property type="match status" value="1"/>
</dbReference>
<protein>
    <submittedName>
        <fullName evidence="2">DivIVA domain-containing protein</fullName>
    </submittedName>
</protein>
<feature type="transmembrane region" description="Helical" evidence="1">
    <location>
        <begin position="6"/>
        <end position="26"/>
    </location>
</feature>
<accession>A0ABZ2U215</accession>
<keyword evidence="3" id="KW-1185">Reference proteome</keyword>
<dbReference type="EMBL" id="CP136137">
    <property type="protein sequence ID" value="WYY07744.1"/>
    <property type="molecule type" value="Genomic_DNA"/>
</dbReference>
<keyword evidence="1" id="KW-0812">Transmembrane</keyword>
<dbReference type="InterPro" id="IPR019933">
    <property type="entry name" value="DivIVA_domain"/>
</dbReference>
<evidence type="ECO:0000313" key="3">
    <source>
        <dbReference type="Proteomes" id="UP001479933"/>
    </source>
</evidence>
<keyword evidence="1" id="KW-0472">Membrane</keyword>
<keyword evidence="1" id="KW-1133">Transmembrane helix</keyword>
<reference evidence="2 3" key="1">
    <citation type="journal article" date="2023" name="Virus Evol.">
        <title>Computational host range prediction-The good, the bad, and the ugly.</title>
        <authorList>
            <person name="Howell A.A."/>
            <person name="Versoza C.J."/>
            <person name="Pfeifer S.P."/>
        </authorList>
    </citation>
    <scope>NUCLEOTIDE SEQUENCE [LARGE SCALE GENOMIC DNA]</scope>
    <source>
        <strain evidence="2 3">1610/1b</strain>
    </source>
</reference>
<proteinExistence type="predicted"/>
<organism evidence="2 3">
    <name type="scientific">Gordonia hydrophobica</name>
    <dbReference type="NCBI Taxonomy" id="40516"/>
    <lineage>
        <taxon>Bacteria</taxon>
        <taxon>Bacillati</taxon>
        <taxon>Actinomycetota</taxon>
        <taxon>Actinomycetes</taxon>
        <taxon>Mycobacteriales</taxon>
        <taxon>Gordoniaceae</taxon>
        <taxon>Gordonia</taxon>
    </lineage>
</organism>
<sequence>MVTIGLYVIGVALMVALIFFLVWFVFGRGEELPPIQKGTTLTRLPRAGITGDDVRVVVFQQAFRGYKASEVDWTLEKLAREIDELRAVVHDLQARDELDAAAADTGPMPPLPPQK</sequence>
<evidence type="ECO:0000313" key="2">
    <source>
        <dbReference type="EMBL" id="WYY07744.1"/>
    </source>
</evidence>